<sequence length="164" mass="16950">MTDVTALEWALHRCASAANATQDAASFALLGQHGADALQLRLAPGCAVLTSDWPVVSIVNAHLQHRPTLAEAGQLLREGVGECALVWRVGLRAQLRQAWPGEACWLGALAQGHSLGAALAAAAQLDVDAWLPMAVQTGLLLGVRLIALDQAGAPNVNAGDSALV</sequence>
<keyword evidence="2" id="KW-1185">Reference proteome</keyword>
<accession>A0A1Q8YHN1</accession>
<dbReference type="RefSeq" id="WP_075585796.1">
    <property type="nucleotide sequence ID" value="NZ_MSYM01000008.1"/>
</dbReference>
<gene>
    <name evidence="1" type="ORF">BLL52_1326</name>
</gene>
<dbReference type="EMBL" id="MSYM01000008">
    <property type="protein sequence ID" value="OLP07496.1"/>
    <property type="molecule type" value="Genomic_DNA"/>
</dbReference>
<comment type="caution">
    <text evidence="1">The sequence shown here is derived from an EMBL/GenBank/DDBJ whole genome shotgun (WGS) entry which is preliminary data.</text>
</comment>
<organism evidence="1 2">
    <name type="scientific">Rhodoferax antarcticus ANT.BR</name>
    <dbReference type="NCBI Taxonomy" id="1111071"/>
    <lineage>
        <taxon>Bacteria</taxon>
        <taxon>Pseudomonadati</taxon>
        <taxon>Pseudomonadota</taxon>
        <taxon>Betaproteobacteria</taxon>
        <taxon>Burkholderiales</taxon>
        <taxon>Comamonadaceae</taxon>
        <taxon>Rhodoferax</taxon>
    </lineage>
</organism>
<dbReference type="Proteomes" id="UP000185911">
    <property type="component" value="Unassembled WGS sequence"/>
</dbReference>
<evidence type="ECO:0000313" key="1">
    <source>
        <dbReference type="EMBL" id="OLP07496.1"/>
    </source>
</evidence>
<proteinExistence type="predicted"/>
<evidence type="ECO:0000313" key="2">
    <source>
        <dbReference type="Proteomes" id="UP000185911"/>
    </source>
</evidence>
<dbReference type="AlphaFoldDB" id="A0A1Q8YHN1"/>
<name>A0A1Q8YHN1_9BURK</name>
<protein>
    <submittedName>
        <fullName evidence="1">Uncharacterized protein</fullName>
    </submittedName>
</protein>
<reference evidence="1 2" key="1">
    <citation type="submission" date="2017-01" db="EMBL/GenBank/DDBJ databases">
        <title>Genome sequence of Rhodoferax antarcticus ANT.BR, a psychrophilic purple nonsulfur bacterium from an Antarctic microbial mat.</title>
        <authorList>
            <person name="Baker J."/>
            <person name="Riester C."/>
            <person name="Skinner B."/>
            <person name="Newell A."/>
            <person name="Swingley W."/>
            <person name="Madigan M."/>
            <person name="Jung D."/>
            <person name="Asao M."/>
            <person name="Chen M."/>
            <person name="Loughlin P."/>
            <person name="Pan H."/>
            <person name="Lin S."/>
            <person name="Li N."/>
            <person name="Shaw J."/>
            <person name="Prado M."/>
            <person name="Sherman C."/>
            <person name="Li X."/>
            <person name="Tang J."/>
            <person name="Blankenship R."/>
            <person name="Zhao T."/>
            <person name="Touchman J."/>
            <person name="Sattley M."/>
        </authorList>
    </citation>
    <scope>NUCLEOTIDE SEQUENCE [LARGE SCALE GENOMIC DNA]</scope>
    <source>
        <strain evidence="1 2">ANT.BR</strain>
    </source>
</reference>
<dbReference type="STRING" id="81479.RA876_01270"/>